<dbReference type="AlphaFoldDB" id="A0A2S7KQJ0"/>
<protein>
    <submittedName>
        <fullName evidence="2">Uncharacterized protein</fullName>
    </submittedName>
</protein>
<keyword evidence="3" id="KW-1185">Reference proteome</keyword>
<proteinExistence type="predicted"/>
<organism evidence="2 3">
    <name type="scientific">Aureitalea marina</name>
    <dbReference type="NCBI Taxonomy" id="930804"/>
    <lineage>
        <taxon>Bacteria</taxon>
        <taxon>Pseudomonadati</taxon>
        <taxon>Bacteroidota</taxon>
        <taxon>Flavobacteriia</taxon>
        <taxon>Flavobacteriales</taxon>
        <taxon>Flavobacteriaceae</taxon>
        <taxon>Aureitalea</taxon>
    </lineage>
</organism>
<accession>A0A2S7KQJ0</accession>
<dbReference type="RefSeq" id="WP_104812830.1">
    <property type="nucleotide sequence ID" value="NZ_MQUB01000001.1"/>
</dbReference>
<dbReference type="OrthoDB" id="1426903at2"/>
<feature type="chain" id="PRO_5015579515" evidence="1">
    <location>
        <begin position="24"/>
        <end position="255"/>
    </location>
</feature>
<keyword evidence="1" id="KW-0732">Signal</keyword>
<reference evidence="2 3" key="1">
    <citation type="submission" date="2016-11" db="EMBL/GenBank/DDBJ databases">
        <title>Trade-off between light-utilization and light-protection in marine flavobacteria.</title>
        <authorList>
            <person name="Kumagai Y."/>
        </authorList>
    </citation>
    <scope>NUCLEOTIDE SEQUENCE [LARGE SCALE GENOMIC DNA]</scope>
    <source>
        <strain evidence="2 3">NBRC 107741</strain>
    </source>
</reference>
<name>A0A2S7KQJ0_9FLAO</name>
<comment type="caution">
    <text evidence="2">The sequence shown here is derived from an EMBL/GenBank/DDBJ whole genome shotgun (WGS) entry which is preliminary data.</text>
</comment>
<dbReference type="EMBL" id="MQUB01000001">
    <property type="protein sequence ID" value="PQB04899.1"/>
    <property type="molecule type" value="Genomic_DNA"/>
</dbReference>
<evidence type="ECO:0000313" key="2">
    <source>
        <dbReference type="EMBL" id="PQB04899.1"/>
    </source>
</evidence>
<dbReference type="Proteomes" id="UP000239800">
    <property type="component" value="Unassembled WGS sequence"/>
</dbReference>
<gene>
    <name evidence="2" type="ORF">BST85_08360</name>
</gene>
<evidence type="ECO:0000256" key="1">
    <source>
        <dbReference type="SAM" id="SignalP"/>
    </source>
</evidence>
<feature type="signal peptide" evidence="1">
    <location>
        <begin position="1"/>
        <end position="23"/>
    </location>
</feature>
<sequence>MKTTIKKSMQWVLCLLCINLGLAQGDYQAFWVHEDHVKPAMLQEYEQVSKEFVEACKKNNISDLSFITMATDDFRYAYIGGIENMAALDKNSFAEMQEKMGMEAFGSMMSRMDKCYTDHIDYVLNLDPELSYMPGGMTQMPEGMNYRSNTLYYVSPENYSKANDVAKRFKALFAKNNSKMHYKVYRSGFGAPATFFLVAIAAQSPAHFETMNAENMQLLGEEGAALNAELMTIISDMEPMRGYMRPDLSYAPANN</sequence>
<evidence type="ECO:0000313" key="3">
    <source>
        <dbReference type="Proteomes" id="UP000239800"/>
    </source>
</evidence>